<dbReference type="InterPro" id="IPR036371">
    <property type="entry name" value="TPK_B1-bd_sf"/>
</dbReference>
<name>A0A1B1DXK4_9APIC</name>
<dbReference type="Proteomes" id="UP000092716">
    <property type="component" value="Chromosome 7"/>
</dbReference>
<dbReference type="GO" id="GO:0016301">
    <property type="term" value="F:kinase activity"/>
    <property type="evidence" value="ECO:0007669"/>
    <property type="project" value="UniProtKB-KW"/>
</dbReference>
<dbReference type="InterPro" id="IPR036759">
    <property type="entry name" value="TPK_catalytic_sf"/>
</dbReference>
<gene>
    <name evidence="6" type="ORF">PCOAH_00016770</name>
</gene>
<keyword evidence="4" id="KW-0067">ATP-binding</keyword>
<dbReference type="Pfam" id="PF04263">
    <property type="entry name" value="TPK_catalytic"/>
    <property type="match status" value="1"/>
</dbReference>
<evidence type="ECO:0000256" key="1">
    <source>
        <dbReference type="ARBA" id="ARBA00022679"/>
    </source>
</evidence>
<dbReference type="EMBL" id="CP016245">
    <property type="protein sequence ID" value="ANQ07484.1"/>
    <property type="molecule type" value="Genomic_DNA"/>
</dbReference>
<sequence>MKRCFFNVRAKVSVHLRGNARTIEQINRAGIFANISTRWYHPSGDTNELLHSAHFSCMRSSKEGNPIVHDLNFMKCILLNDERKWGKESALEEGRTESTPQSRIITIVLNNTICAHSAKIIANSDILICADGGANRLYNWCQSLATERNPNDKQSLPKGEEDKNTAQYAWHPNEHAQHLHGGHTIGDLFNMPVSETKKTLKYPTEIVPHIICGDFDSINAHVYSYYKNKSVIFEKCANQENTDLDKCIDLIRGHIRKNDKILILGATGNRFDHTCANISCLYKNASLNSLYLIGENNFLFLLQQGSHIIQVPPDVFCKGCGILPIGGKCTIKTEGLKYNLNDECLSFDTLISSSNEVVQREVKIFTDFPVIWSAQLRDGGNDVRPCTHS</sequence>
<keyword evidence="7" id="KW-1185">Reference proteome</keyword>
<keyword evidence="2" id="KW-0547">Nucleotide-binding</keyword>
<evidence type="ECO:0000313" key="7">
    <source>
        <dbReference type="Proteomes" id="UP000092716"/>
    </source>
</evidence>
<dbReference type="InterPro" id="IPR006282">
    <property type="entry name" value="Thi_PPkinase"/>
</dbReference>
<dbReference type="SUPFAM" id="SSF63862">
    <property type="entry name" value="Thiamin pyrophosphokinase, substrate-binding domain"/>
    <property type="match status" value="1"/>
</dbReference>
<proteinExistence type="predicted"/>
<evidence type="ECO:0000259" key="5">
    <source>
        <dbReference type="SMART" id="SM00983"/>
    </source>
</evidence>
<dbReference type="GO" id="GO:0006772">
    <property type="term" value="P:thiamine metabolic process"/>
    <property type="evidence" value="ECO:0007669"/>
    <property type="project" value="InterPro"/>
</dbReference>
<dbReference type="VEuPathDB" id="PlasmoDB:PCOAH_00016770"/>
<dbReference type="CDD" id="cd07995">
    <property type="entry name" value="TPK"/>
    <property type="match status" value="1"/>
</dbReference>
<organism evidence="6 7">
    <name type="scientific">Plasmodium coatneyi</name>
    <dbReference type="NCBI Taxonomy" id="208452"/>
    <lineage>
        <taxon>Eukaryota</taxon>
        <taxon>Sar</taxon>
        <taxon>Alveolata</taxon>
        <taxon>Apicomplexa</taxon>
        <taxon>Aconoidasida</taxon>
        <taxon>Haemosporida</taxon>
        <taxon>Plasmodiidae</taxon>
        <taxon>Plasmodium</taxon>
    </lineage>
</organism>
<dbReference type="InterPro" id="IPR007373">
    <property type="entry name" value="Thiamin_PyroPKinase_B1-bd"/>
</dbReference>
<evidence type="ECO:0000256" key="3">
    <source>
        <dbReference type="ARBA" id="ARBA00022777"/>
    </source>
</evidence>
<feature type="domain" description="Thiamin pyrophosphokinase thiamin-binding" evidence="5">
    <location>
        <begin position="305"/>
        <end position="370"/>
    </location>
</feature>
<dbReference type="Gene3D" id="3.40.50.10240">
    <property type="entry name" value="Thiamin pyrophosphokinase, catalytic domain"/>
    <property type="match status" value="1"/>
</dbReference>
<keyword evidence="3 6" id="KW-0418">Kinase</keyword>
<dbReference type="GO" id="GO:0009229">
    <property type="term" value="P:thiamine diphosphate biosynthetic process"/>
    <property type="evidence" value="ECO:0007669"/>
    <property type="project" value="InterPro"/>
</dbReference>
<dbReference type="SMART" id="SM00983">
    <property type="entry name" value="TPK_B1_binding"/>
    <property type="match status" value="1"/>
</dbReference>
<dbReference type="KEGG" id="pcot:PCOAH_00016770"/>
<dbReference type="OrthoDB" id="25149at2759"/>
<dbReference type="PANTHER" id="PTHR13622:SF8">
    <property type="entry name" value="THIAMIN PYROPHOSPHOKINASE 1"/>
    <property type="match status" value="1"/>
</dbReference>
<evidence type="ECO:0000256" key="4">
    <source>
        <dbReference type="ARBA" id="ARBA00022840"/>
    </source>
</evidence>
<dbReference type="GeneID" id="30908403"/>
<dbReference type="SUPFAM" id="SSF63999">
    <property type="entry name" value="Thiamin pyrophosphokinase, catalytic domain"/>
    <property type="match status" value="1"/>
</dbReference>
<keyword evidence="1" id="KW-0808">Transferase</keyword>
<dbReference type="PANTHER" id="PTHR13622">
    <property type="entry name" value="THIAMIN PYROPHOSPHOKINASE"/>
    <property type="match status" value="1"/>
</dbReference>
<dbReference type="Pfam" id="PF04265">
    <property type="entry name" value="TPK_B1_binding"/>
    <property type="match status" value="1"/>
</dbReference>
<reference evidence="7" key="1">
    <citation type="submission" date="2016-06" db="EMBL/GenBank/DDBJ databases">
        <title>First high quality genome sequence of Plasmodium coatneyi using continuous long reads from single molecule, real-time sequencing.</title>
        <authorList>
            <person name="Chien J.-T."/>
            <person name="Pakala S.B."/>
            <person name="Geraldo J.A."/>
            <person name="Lapp S.A."/>
            <person name="Barnwell J.W."/>
            <person name="Kissinger J.C."/>
            <person name="Galinski M.R."/>
            <person name="Humphrey J.C."/>
        </authorList>
    </citation>
    <scope>NUCLEOTIDE SEQUENCE [LARGE SCALE GENOMIC DNA]</scope>
    <source>
        <strain evidence="7">Hackeri</strain>
    </source>
</reference>
<dbReference type="RefSeq" id="XP_019914179.1">
    <property type="nucleotide sequence ID" value="XM_020058486.1"/>
</dbReference>
<evidence type="ECO:0000256" key="2">
    <source>
        <dbReference type="ARBA" id="ARBA00022741"/>
    </source>
</evidence>
<dbReference type="InterPro" id="IPR007371">
    <property type="entry name" value="TPK_catalytic"/>
</dbReference>
<dbReference type="AlphaFoldDB" id="A0A1B1DXK4"/>
<dbReference type="NCBIfam" id="TIGR01378">
    <property type="entry name" value="thi_PPkinase"/>
    <property type="match status" value="1"/>
</dbReference>
<dbReference type="GO" id="GO:0004788">
    <property type="term" value="F:thiamine diphosphokinase activity"/>
    <property type="evidence" value="ECO:0007669"/>
    <property type="project" value="InterPro"/>
</dbReference>
<protein>
    <submittedName>
        <fullName evidence="6">Thiamin pyrophosphokinase</fullName>
    </submittedName>
</protein>
<evidence type="ECO:0000313" key="6">
    <source>
        <dbReference type="EMBL" id="ANQ07484.1"/>
    </source>
</evidence>
<accession>A0A1B1DXK4</accession>
<dbReference type="GO" id="GO:0005524">
    <property type="term" value="F:ATP binding"/>
    <property type="evidence" value="ECO:0007669"/>
    <property type="project" value="UniProtKB-KW"/>
</dbReference>
<dbReference type="GO" id="GO:0030975">
    <property type="term" value="F:thiamine binding"/>
    <property type="evidence" value="ECO:0007669"/>
    <property type="project" value="InterPro"/>
</dbReference>